<comment type="subcellular location">
    <subcellularLocation>
        <location evidence="4">Peroxisome membrane</location>
    </subcellularLocation>
</comment>
<proteinExistence type="predicted"/>
<dbReference type="EMBL" id="JAGMUV010000019">
    <property type="protein sequence ID" value="KAH7127443.1"/>
    <property type="molecule type" value="Genomic_DNA"/>
</dbReference>
<dbReference type="PANTHER" id="PTHR12652:SF50">
    <property type="entry name" value="PEROXIN 11"/>
    <property type="match status" value="1"/>
</dbReference>
<dbReference type="Pfam" id="PF05648">
    <property type="entry name" value="PEX11"/>
    <property type="match status" value="1"/>
</dbReference>
<keyword evidence="1" id="KW-0962">Peroxisome biogenesis</keyword>
<keyword evidence="2" id="KW-0472">Membrane</keyword>
<dbReference type="AlphaFoldDB" id="A0A9P9IM36"/>
<evidence type="ECO:0000256" key="1">
    <source>
        <dbReference type="ARBA" id="ARBA00022593"/>
    </source>
</evidence>
<evidence type="ECO:0000256" key="3">
    <source>
        <dbReference type="ARBA" id="ARBA00023140"/>
    </source>
</evidence>
<dbReference type="OrthoDB" id="411017at2759"/>
<dbReference type="Proteomes" id="UP000738349">
    <property type="component" value="Unassembled WGS sequence"/>
</dbReference>
<dbReference type="PANTHER" id="PTHR12652">
    <property type="entry name" value="PEROXISOMAL BIOGENESIS FACTOR 11"/>
    <property type="match status" value="1"/>
</dbReference>
<evidence type="ECO:0000256" key="4">
    <source>
        <dbReference type="ARBA" id="ARBA00046271"/>
    </source>
</evidence>
<evidence type="ECO:0000313" key="5">
    <source>
        <dbReference type="EMBL" id="KAH7127443.1"/>
    </source>
</evidence>
<dbReference type="InterPro" id="IPR008733">
    <property type="entry name" value="PEX11"/>
</dbReference>
<name>A0A9P9IM36_9HYPO</name>
<keyword evidence="3" id="KW-0576">Peroxisome</keyword>
<organism evidence="5 6">
    <name type="scientific">Dactylonectria macrodidyma</name>
    <dbReference type="NCBI Taxonomy" id="307937"/>
    <lineage>
        <taxon>Eukaryota</taxon>
        <taxon>Fungi</taxon>
        <taxon>Dikarya</taxon>
        <taxon>Ascomycota</taxon>
        <taxon>Pezizomycotina</taxon>
        <taxon>Sordariomycetes</taxon>
        <taxon>Hypocreomycetidae</taxon>
        <taxon>Hypocreales</taxon>
        <taxon>Nectriaceae</taxon>
        <taxon>Dactylonectria</taxon>
    </lineage>
</organism>
<evidence type="ECO:0000313" key="6">
    <source>
        <dbReference type="Proteomes" id="UP000738349"/>
    </source>
</evidence>
<keyword evidence="6" id="KW-1185">Reference proteome</keyword>
<accession>A0A9P9IM36</accession>
<dbReference type="GO" id="GO:0016559">
    <property type="term" value="P:peroxisome fission"/>
    <property type="evidence" value="ECO:0007669"/>
    <property type="project" value="InterPro"/>
</dbReference>
<comment type="caution">
    <text evidence="5">The sequence shown here is derived from an EMBL/GenBank/DDBJ whole genome shotgun (WGS) entry which is preliminary data.</text>
</comment>
<gene>
    <name evidence="5" type="ORF">EDB81DRAFT_907719</name>
</gene>
<protein>
    <submittedName>
        <fullName evidence="5">Peroxisomal biogenesis factor 11</fullName>
    </submittedName>
</protein>
<evidence type="ECO:0000256" key="2">
    <source>
        <dbReference type="ARBA" id="ARBA00023136"/>
    </source>
</evidence>
<dbReference type="GO" id="GO:0005778">
    <property type="term" value="C:peroxisomal membrane"/>
    <property type="evidence" value="ECO:0007669"/>
    <property type="project" value="UniProtKB-SubCell"/>
</dbReference>
<sequence length="220" mass="24878">MVSRVILHPSVSHFVRFMSTILGRDKLMRLLQYYSRLRIWQLVELNDAAIPKQQWTRFMRQLVLARKLLRVGRGVEYIQTATEAITKDTMTSDDDSFLHHISVLRQVLLAAYLAFDNATILDIQAARFWLGTVLCGLTTQIYCLHQLTQWVKTCKCADDKRHMSCKRIASKLQLISGLCDLGISSSAAGLTHLDDMAIGFCDIVSSLIGVYGQLKVTSQV</sequence>
<reference evidence="5" key="1">
    <citation type="journal article" date="2021" name="Nat. Commun.">
        <title>Genetic determinants of endophytism in the Arabidopsis root mycobiome.</title>
        <authorList>
            <person name="Mesny F."/>
            <person name="Miyauchi S."/>
            <person name="Thiergart T."/>
            <person name="Pickel B."/>
            <person name="Atanasova L."/>
            <person name="Karlsson M."/>
            <person name="Huettel B."/>
            <person name="Barry K.W."/>
            <person name="Haridas S."/>
            <person name="Chen C."/>
            <person name="Bauer D."/>
            <person name="Andreopoulos W."/>
            <person name="Pangilinan J."/>
            <person name="LaButti K."/>
            <person name="Riley R."/>
            <person name="Lipzen A."/>
            <person name="Clum A."/>
            <person name="Drula E."/>
            <person name="Henrissat B."/>
            <person name="Kohler A."/>
            <person name="Grigoriev I.V."/>
            <person name="Martin F.M."/>
            <person name="Hacquard S."/>
        </authorList>
    </citation>
    <scope>NUCLEOTIDE SEQUENCE</scope>
    <source>
        <strain evidence="5">MPI-CAGE-AT-0147</strain>
    </source>
</reference>